<organism evidence="1">
    <name type="scientific">bioreactor metagenome</name>
    <dbReference type="NCBI Taxonomy" id="1076179"/>
    <lineage>
        <taxon>unclassified sequences</taxon>
        <taxon>metagenomes</taxon>
        <taxon>ecological metagenomes</taxon>
    </lineage>
</organism>
<protein>
    <submittedName>
        <fullName evidence="1">Uncharacterized protein</fullName>
    </submittedName>
</protein>
<comment type="caution">
    <text evidence="1">The sequence shown here is derived from an EMBL/GenBank/DDBJ whole genome shotgun (WGS) entry which is preliminary data.</text>
</comment>
<gene>
    <name evidence="1" type="ORF">SDC9_116834</name>
</gene>
<dbReference type="AlphaFoldDB" id="A0A645BWI5"/>
<reference evidence="1" key="1">
    <citation type="submission" date="2019-08" db="EMBL/GenBank/DDBJ databases">
        <authorList>
            <person name="Kucharzyk K."/>
            <person name="Murdoch R.W."/>
            <person name="Higgins S."/>
            <person name="Loffler F."/>
        </authorList>
    </citation>
    <scope>NUCLEOTIDE SEQUENCE</scope>
</reference>
<sequence length="258" mass="27059">MCQTCHLGHAKVVRSADGHFITVASSTLQVAVCSSHAQRTVVVANVTTGVAARLSTSNSLLVESVADVASEAVEVRRRVGHHVVGTDGVCVARIGETTNGRPTAVAHVLADTGSAEQVILQTSTESGGCFTTQANFTEVAGQTHGGFALEIKARTIASVAEDFAFQPEASLQTATQVFSTAQAQTAGSVTACTNTVLCILAISVVHVRHASVNDTEQSHGRLSHCGAGSGQHCQGNQRFFHYELLQGLEGRRFYGRET</sequence>
<evidence type="ECO:0000313" key="1">
    <source>
        <dbReference type="EMBL" id="MPM69886.1"/>
    </source>
</evidence>
<dbReference type="EMBL" id="VSSQ01023139">
    <property type="protein sequence ID" value="MPM69886.1"/>
    <property type="molecule type" value="Genomic_DNA"/>
</dbReference>
<proteinExistence type="predicted"/>
<name>A0A645BWI5_9ZZZZ</name>
<accession>A0A645BWI5</accession>